<evidence type="ECO:0000313" key="10">
    <source>
        <dbReference type="EMBL" id="WEH21624.1"/>
    </source>
</evidence>
<gene>
    <name evidence="9" type="primary">tagA</name>
    <name evidence="8" type="ORF">DAI13_05930</name>
    <name evidence="7" type="ORF">GTI81_04305</name>
    <name evidence="9" type="ORF">NCTC13379_02648</name>
    <name evidence="11" type="ORF">P0083_05785</name>
    <name evidence="10" type="ORF">P0D81_11175</name>
    <name evidence="6" type="ORF">P0E79_03315</name>
</gene>
<dbReference type="GO" id="GO:0019350">
    <property type="term" value="P:teichoic acid biosynthetic process"/>
    <property type="evidence" value="ECO:0007669"/>
    <property type="project" value="UniProtKB-UniRule"/>
</dbReference>
<evidence type="ECO:0000313" key="7">
    <source>
        <dbReference type="EMBL" id="MXS51950.1"/>
    </source>
</evidence>
<evidence type="ECO:0000256" key="2">
    <source>
        <dbReference type="ARBA" id="ARBA00022679"/>
    </source>
</evidence>
<evidence type="ECO:0000256" key="1">
    <source>
        <dbReference type="ARBA" id="ARBA00022676"/>
    </source>
</evidence>
<protein>
    <recommendedName>
        <fullName evidence="5">N-acetylglucosaminyldiphosphoundecaprenol N-acetyl-beta-D-mannosaminyltransferase</fullName>
        <ecNumber evidence="5">2.4.1.187</ecNumber>
    </recommendedName>
    <alternativeName>
        <fullName evidence="5">N-acetylmannosaminyltransferase</fullName>
    </alternativeName>
    <alternativeName>
        <fullName evidence="5">UDP-N-acetylmannosamine transferase</fullName>
    </alternativeName>
    <alternativeName>
        <fullName evidence="5">UDP-N-acetylmannosamine:N-acetylglucosaminyl pyrophosphorylundecaprenol N-acetylmannosaminyltransferase</fullName>
    </alternativeName>
</protein>
<keyword evidence="2 5" id="KW-0808">Transferase</keyword>
<dbReference type="Proteomes" id="UP000429730">
    <property type="component" value="Unassembled WGS sequence"/>
</dbReference>
<evidence type="ECO:0000313" key="14">
    <source>
        <dbReference type="Proteomes" id="UP000429730"/>
    </source>
</evidence>
<evidence type="ECO:0000313" key="11">
    <source>
        <dbReference type="EMBL" id="WER43780.1"/>
    </source>
</evidence>
<dbReference type="EMBL" id="CP119528">
    <property type="protein sequence ID" value="WER43780.1"/>
    <property type="molecule type" value="Genomic_DNA"/>
</dbReference>
<evidence type="ECO:0000313" key="8">
    <source>
        <dbReference type="EMBL" id="PTN77294.1"/>
    </source>
</evidence>
<dbReference type="InterPro" id="IPR004629">
    <property type="entry name" value="WecG_TagA_CpsF"/>
</dbReference>
<dbReference type="PANTHER" id="PTHR34136:SF1">
    <property type="entry name" value="UDP-N-ACETYL-D-MANNOSAMINURONIC ACID TRANSFERASE"/>
    <property type="match status" value="1"/>
</dbReference>
<comment type="similarity">
    <text evidence="5">Belongs to the glycosyltransferase 26 family. TagA/TarA subfamily.</text>
</comment>
<reference evidence="9 13" key="2">
    <citation type="submission" date="2018-06" db="EMBL/GenBank/DDBJ databases">
        <authorList>
            <consortium name="Pathogen Informatics"/>
            <person name="Doyle S."/>
        </authorList>
    </citation>
    <scope>NUCLEOTIDE SEQUENCE [LARGE SCALE GENOMIC DNA]</scope>
    <source>
        <strain evidence="9 13">NCTC13379</strain>
    </source>
</reference>
<dbReference type="GO" id="GO:0047244">
    <property type="term" value="F:N-acetylglucosaminyldiphosphoundecaprenol N-acetyl-beta-D-mannosaminyltransferase activity"/>
    <property type="evidence" value="ECO:0007669"/>
    <property type="project" value="UniProtKB-UniRule"/>
</dbReference>
<dbReference type="Proteomes" id="UP000244140">
    <property type="component" value="Unassembled WGS sequence"/>
</dbReference>
<dbReference type="Proteomes" id="UP001222182">
    <property type="component" value="Chromosome"/>
</dbReference>
<reference evidence="8 12" key="1">
    <citation type="submission" date="2018-04" db="EMBL/GenBank/DDBJ databases">
        <authorList>
            <person name="Van Tyne D."/>
        </authorList>
    </citation>
    <scope>NUCLEOTIDE SEQUENCE [LARGE SCALE GENOMIC DNA]</scope>
    <source>
        <strain evidence="8 12">B2535</strain>
    </source>
</reference>
<dbReference type="Proteomes" id="UP001221642">
    <property type="component" value="Chromosome"/>
</dbReference>
<reference evidence="11 16" key="6">
    <citation type="submission" date="2023-03" db="EMBL/GenBank/DDBJ databases">
        <title>Complete genome sequence of an Enterococcus faecalis urinary isolate.</title>
        <authorList>
            <person name="Brauer A.L."/>
            <person name="Armbruster C.E."/>
        </authorList>
    </citation>
    <scope>NUCLEOTIDE SEQUENCE [LARGE SCALE GENOMIC DNA]</scope>
    <source>
        <strain evidence="11 16">3143</strain>
    </source>
</reference>
<dbReference type="EMBL" id="CP119159">
    <property type="protein sequence ID" value="WEH21624.1"/>
    <property type="molecule type" value="Genomic_DNA"/>
</dbReference>
<dbReference type="GeneID" id="60893566"/>
<dbReference type="CDD" id="cd06533">
    <property type="entry name" value="Glyco_transf_WecG_TagA"/>
    <property type="match status" value="1"/>
</dbReference>
<reference evidence="6" key="4">
    <citation type="journal article" date="2023" name="Pathogens">
        <title>Prevalence of Enterococcus spp. and the Whole-Genome Characteristics of Enterococcus faecium and Enterococcus faecalis Strains Isolated from Free-Living Birds in Poland.</title>
        <authorList>
            <person name="Kwit R."/>
            <person name="Zajac M."/>
            <person name="Smialowska-Weglinska A."/>
            <person name="Skarzynska M."/>
            <person name="Bomba A."/>
            <person name="Lalak A."/>
            <person name="Skrzypiec E."/>
            <person name="Wojdat D."/>
            <person name="Koza W."/>
            <person name="Mikos-Wojewoda E."/>
            <person name="Pasim P."/>
            <person name="Skora M."/>
            <person name="Polak M."/>
            <person name="Wiacek J."/>
            <person name="Wasyl D."/>
        </authorList>
    </citation>
    <scope>NUCLEOTIDE SEQUENCE</scope>
    <source>
        <strain evidence="6">691B_2</strain>
    </source>
</reference>
<dbReference type="EMBL" id="UGIX01000001">
    <property type="protein sequence ID" value="STP67804.1"/>
    <property type="molecule type" value="Genomic_DNA"/>
</dbReference>
<dbReference type="Proteomes" id="UP000254396">
    <property type="component" value="Unassembled WGS sequence"/>
</dbReference>
<name>A0A1Q8JBR6_ENTFL</name>
<dbReference type="EMBL" id="WVTJ01000005">
    <property type="protein sequence ID" value="MXS51950.1"/>
    <property type="molecule type" value="Genomic_DNA"/>
</dbReference>
<dbReference type="Proteomes" id="UP001173174">
    <property type="component" value="Unassembled WGS sequence"/>
</dbReference>
<evidence type="ECO:0000256" key="4">
    <source>
        <dbReference type="ARBA" id="ARBA00023316"/>
    </source>
</evidence>
<proteinExistence type="inferred from homology"/>
<evidence type="ECO:0000256" key="3">
    <source>
        <dbReference type="ARBA" id="ARBA00022944"/>
    </source>
</evidence>
<dbReference type="Pfam" id="PF03808">
    <property type="entry name" value="Glyco_tran_WecG"/>
    <property type="match status" value="1"/>
</dbReference>
<sequence>MKSKVRTEYIGGLPVDVLTHQEIMDDLESYLKAKEKMIVTSVNPQISLLAFEHPEVKLYLKRATHRIADGIGVVKASKLMGGSIRERVTGIDVMDNFLEYANQHKERIFLYGAKQEVVEAAAKNIQRQYPGIVISGILHGYTKKKQQEIVEQINKAEPRFVFVALGSPKQEIFLEQTIDHLTANVFLDVGGTFDVLAGSVKRAPEFYINHNLEWLYRCLTMKRYDRLMQIPKYIYLTIKYRNNKSRGQ</sequence>
<keyword evidence="1 5" id="KW-0328">Glycosyltransferase</keyword>
<keyword evidence="3 5" id="KW-0777">Teichoic acid biosynthesis</keyword>
<dbReference type="GO" id="GO:0071555">
    <property type="term" value="P:cell wall organization"/>
    <property type="evidence" value="ECO:0007669"/>
    <property type="project" value="UniProtKB-KW"/>
</dbReference>
<evidence type="ECO:0000313" key="12">
    <source>
        <dbReference type="Proteomes" id="UP000244140"/>
    </source>
</evidence>
<dbReference type="NCBIfam" id="TIGR00696">
    <property type="entry name" value="wecG_tagA_cpsF"/>
    <property type="match status" value="1"/>
</dbReference>
<accession>A0A1Q8JBR6</accession>
<dbReference type="UniPathway" id="UPA00632"/>
<reference evidence="10 15" key="5">
    <citation type="submission" date="2023-02" db="EMBL/GenBank/DDBJ databases">
        <title>Results of the 2020 Genomic Proficiency Test for the network of European Union Reference Laboratory for Antimicrobial Resistance assessing whole genome sequencing capacities.</title>
        <authorList>
            <person name="Hoffmann M."/>
            <person name="Luo Y."/>
            <person name="Sorensen L.H."/>
            <person name="Pedersen S.K."/>
            <person name="Hendriksen R.S."/>
        </authorList>
    </citation>
    <scope>NUCLEOTIDE SEQUENCE [LARGE SCALE GENOMIC DNA]</scope>
    <source>
        <strain evidence="10 15">GENOMIC22-006</strain>
    </source>
</reference>
<dbReference type="InterPro" id="IPR034714">
    <property type="entry name" value="TagA_TarA"/>
</dbReference>
<comment type="catalytic activity">
    <reaction evidence="5">
        <text>UDP-N-acetyl-alpha-D-mannosamine + N-acetyl-alpha-D-glucosaminyl-di-trans,octa-cis-undecaprenyl diphosphate = N-acetyl-beta-D-mannosaminyl-(1-&gt;4)-N-acetyl-alpha-D-glucosaminyl di-trans,octa-cis-undecaprenyl diphosphate + UDP + H(+)</text>
        <dbReference type="Rhea" id="RHEA:16053"/>
        <dbReference type="ChEBI" id="CHEBI:15378"/>
        <dbReference type="ChEBI" id="CHEBI:58223"/>
        <dbReference type="ChEBI" id="CHEBI:62959"/>
        <dbReference type="ChEBI" id="CHEBI:68623"/>
        <dbReference type="ChEBI" id="CHEBI:132210"/>
        <dbReference type="EC" id="2.4.1.187"/>
    </reaction>
</comment>
<evidence type="ECO:0000256" key="5">
    <source>
        <dbReference type="HAMAP-Rule" id="MF_02070"/>
    </source>
</evidence>
<evidence type="ECO:0000313" key="15">
    <source>
        <dbReference type="Proteomes" id="UP001221642"/>
    </source>
</evidence>
<reference evidence="6" key="7">
    <citation type="submission" date="2023-03" db="EMBL/GenBank/DDBJ databases">
        <authorList>
            <person name="Zajac M."/>
            <person name="Kwit R."/>
            <person name="Wasyl D."/>
        </authorList>
    </citation>
    <scope>NUCLEOTIDE SEQUENCE</scope>
    <source>
        <strain evidence="6">691B_2</strain>
    </source>
</reference>
<dbReference type="RefSeq" id="WP_002360559.1">
    <property type="nucleotide sequence ID" value="NZ_AP018538.1"/>
</dbReference>
<keyword evidence="4 5" id="KW-0961">Cell wall biogenesis/degradation</keyword>
<evidence type="ECO:0000313" key="9">
    <source>
        <dbReference type="EMBL" id="STP67804.1"/>
    </source>
</evidence>
<evidence type="ECO:0000313" key="16">
    <source>
        <dbReference type="Proteomes" id="UP001222182"/>
    </source>
</evidence>
<dbReference type="AlphaFoldDB" id="A0A1Q8JBR6"/>
<evidence type="ECO:0000313" key="13">
    <source>
        <dbReference type="Proteomes" id="UP000254396"/>
    </source>
</evidence>
<reference evidence="7 14" key="3">
    <citation type="submission" date="2019-04" db="EMBL/GenBank/DDBJ databases">
        <title>Step-wise assembly of the neonatal virome modulated by breast feeding.</title>
        <authorList>
            <person name="Liang G."/>
            <person name="Bushman F."/>
        </authorList>
    </citation>
    <scope>NUCLEOTIDE SEQUENCE [LARGE SCALE GENOMIC DNA]</scope>
    <source>
        <strain evidence="7 14">E3754</strain>
    </source>
</reference>
<comment type="function">
    <text evidence="5">Catalyzes the conversion of GlcNAc-PP-undecaprenol into ManNAc-GlcNAc-PP-undecaprenol, the first committed lipid intermediate in the de novo synthesis of teichoic acid.</text>
</comment>
<dbReference type="HAMAP" id="MF_02070">
    <property type="entry name" value="TagA_TarA"/>
    <property type="match status" value="1"/>
</dbReference>
<dbReference type="EMBL" id="PZZH01000001">
    <property type="protein sequence ID" value="PTN77294.1"/>
    <property type="molecule type" value="Genomic_DNA"/>
</dbReference>
<dbReference type="EC" id="2.4.1.187" evidence="5"/>
<comment type="pathway">
    <text evidence="5">Cell wall biogenesis; teichoic acid biosynthesis.</text>
</comment>
<dbReference type="PANTHER" id="PTHR34136">
    <property type="match status" value="1"/>
</dbReference>
<dbReference type="EMBL" id="JAREWH010000001">
    <property type="protein sequence ID" value="MDN3191522.1"/>
    <property type="molecule type" value="Genomic_DNA"/>
</dbReference>
<evidence type="ECO:0000313" key="6">
    <source>
        <dbReference type="EMBL" id="MDN3191522.1"/>
    </source>
</evidence>
<organism evidence="8 12">
    <name type="scientific">Enterococcus faecalis</name>
    <name type="common">Streptococcus faecalis</name>
    <dbReference type="NCBI Taxonomy" id="1351"/>
    <lineage>
        <taxon>Bacteria</taxon>
        <taxon>Bacillati</taxon>
        <taxon>Bacillota</taxon>
        <taxon>Bacilli</taxon>
        <taxon>Lactobacillales</taxon>
        <taxon>Enterococcaceae</taxon>
        <taxon>Enterococcus</taxon>
    </lineage>
</organism>